<dbReference type="SUPFAM" id="SSF51679">
    <property type="entry name" value="Bacterial luciferase-like"/>
    <property type="match status" value="1"/>
</dbReference>
<organism evidence="6 7">
    <name type="scientific">Microbacterium koreense</name>
    <dbReference type="NCBI Taxonomy" id="323761"/>
    <lineage>
        <taxon>Bacteria</taxon>
        <taxon>Bacillati</taxon>
        <taxon>Actinomycetota</taxon>
        <taxon>Actinomycetes</taxon>
        <taxon>Micrococcales</taxon>
        <taxon>Microbacteriaceae</taxon>
        <taxon>Microbacterium</taxon>
    </lineage>
</organism>
<evidence type="ECO:0000313" key="7">
    <source>
        <dbReference type="Proteomes" id="UP001597042"/>
    </source>
</evidence>
<keyword evidence="3 6" id="KW-0560">Oxidoreductase</keyword>
<keyword evidence="2" id="KW-0288">FMN</keyword>
<proteinExistence type="predicted"/>
<dbReference type="InterPro" id="IPR011251">
    <property type="entry name" value="Luciferase-like_dom"/>
</dbReference>
<dbReference type="PANTHER" id="PTHR42847:SF4">
    <property type="entry name" value="ALKANESULFONATE MONOOXYGENASE-RELATED"/>
    <property type="match status" value="1"/>
</dbReference>
<accession>A0ABW2ZQ12</accession>
<feature type="domain" description="Luciferase-like" evidence="5">
    <location>
        <begin position="1"/>
        <end position="249"/>
    </location>
</feature>
<keyword evidence="7" id="KW-1185">Reference proteome</keyword>
<dbReference type="Proteomes" id="UP001597042">
    <property type="component" value="Unassembled WGS sequence"/>
</dbReference>
<reference evidence="7" key="1">
    <citation type="journal article" date="2019" name="Int. J. Syst. Evol. Microbiol.">
        <title>The Global Catalogue of Microorganisms (GCM) 10K type strain sequencing project: providing services to taxonomists for standard genome sequencing and annotation.</title>
        <authorList>
            <consortium name="The Broad Institute Genomics Platform"/>
            <consortium name="The Broad Institute Genome Sequencing Center for Infectious Disease"/>
            <person name="Wu L."/>
            <person name="Ma J."/>
        </authorList>
    </citation>
    <scope>NUCLEOTIDE SEQUENCE [LARGE SCALE GENOMIC DNA]</scope>
    <source>
        <strain evidence="7">CCUG 50754</strain>
    </source>
</reference>
<dbReference type="Gene3D" id="3.20.20.30">
    <property type="entry name" value="Luciferase-like domain"/>
    <property type="match status" value="1"/>
</dbReference>
<evidence type="ECO:0000256" key="4">
    <source>
        <dbReference type="ARBA" id="ARBA00023033"/>
    </source>
</evidence>
<evidence type="ECO:0000256" key="2">
    <source>
        <dbReference type="ARBA" id="ARBA00022643"/>
    </source>
</evidence>
<keyword evidence="4" id="KW-0503">Monooxygenase</keyword>
<keyword evidence="1" id="KW-0285">Flavoprotein</keyword>
<evidence type="ECO:0000256" key="3">
    <source>
        <dbReference type="ARBA" id="ARBA00023002"/>
    </source>
</evidence>
<dbReference type="PANTHER" id="PTHR42847">
    <property type="entry name" value="ALKANESULFONATE MONOOXYGENASE"/>
    <property type="match status" value="1"/>
</dbReference>
<dbReference type="InterPro" id="IPR036661">
    <property type="entry name" value="Luciferase-like_sf"/>
</dbReference>
<evidence type="ECO:0000256" key="1">
    <source>
        <dbReference type="ARBA" id="ARBA00022630"/>
    </source>
</evidence>
<sequence>MEFTIFTEPQQGFSYDDQLAFARAAERTGFDAFFRSDHYMRMGVGDPLPGPTDAWTTLAGLARETDRIRLGTLVSSATHRPPAILAIQVAQVDAMSGGRIEFGLGTGWFEAEHRALGIPFPEKRFGPFEEQLAIITGLWNTPVGKTFSFAGDHYTLTDAPALPKPVQERMPLIIGGHGSRRTPELAARYATEFNIGFAPEPVIEQKLDGARTACERLGRDPQTLKLSVALPTLAGPDEATLERRAAAVGKSLAEARNGSDIVGTPAEIAEKVGRLRALGVSRIHFQLMDLRDVDHVAFLGEEVLPLLK</sequence>
<dbReference type="Pfam" id="PF00296">
    <property type="entry name" value="Bac_luciferase"/>
    <property type="match status" value="1"/>
</dbReference>
<protein>
    <submittedName>
        <fullName evidence="6">LLM class F420-dependent oxidoreductase</fullName>
        <ecNumber evidence="6">1.-.-.-</ecNumber>
    </submittedName>
</protein>
<dbReference type="GO" id="GO:0016491">
    <property type="term" value="F:oxidoreductase activity"/>
    <property type="evidence" value="ECO:0007669"/>
    <property type="project" value="UniProtKB-KW"/>
</dbReference>
<dbReference type="InterPro" id="IPR019952">
    <property type="entry name" value="F420_OxRdatse_Rv1855c_pred"/>
</dbReference>
<evidence type="ECO:0000259" key="5">
    <source>
        <dbReference type="Pfam" id="PF00296"/>
    </source>
</evidence>
<name>A0ABW2ZQ12_9MICO</name>
<gene>
    <name evidence="6" type="ORF">ACFQZV_04430</name>
</gene>
<dbReference type="EC" id="1.-.-.-" evidence="6"/>
<dbReference type="EMBL" id="JBHTIM010000001">
    <property type="protein sequence ID" value="MFD0780545.1"/>
    <property type="molecule type" value="Genomic_DNA"/>
</dbReference>
<comment type="caution">
    <text evidence="6">The sequence shown here is derived from an EMBL/GenBank/DDBJ whole genome shotgun (WGS) entry which is preliminary data.</text>
</comment>
<dbReference type="RefSeq" id="WP_378750474.1">
    <property type="nucleotide sequence ID" value="NZ_JBHSSV010000003.1"/>
</dbReference>
<dbReference type="NCBIfam" id="TIGR03560">
    <property type="entry name" value="F420_Rv1855c"/>
    <property type="match status" value="1"/>
</dbReference>
<dbReference type="InterPro" id="IPR050172">
    <property type="entry name" value="SsuD_RutA_monooxygenase"/>
</dbReference>
<evidence type="ECO:0000313" key="6">
    <source>
        <dbReference type="EMBL" id="MFD0780545.1"/>
    </source>
</evidence>